<reference evidence="1 2" key="1">
    <citation type="submission" date="2013-08" db="EMBL/GenBank/DDBJ databases">
        <title>The genome sequence of Skermanella stibiiresistens.</title>
        <authorList>
            <person name="Zhu W."/>
            <person name="Wang G."/>
        </authorList>
    </citation>
    <scope>NUCLEOTIDE SEQUENCE [LARGE SCALE GENOMIC DNA]</scope>
    <source>
        <strain evidence="1 2">SB22</strain>
    </source>
</reference>
<gene>
    <name evidence="1" type="ORF">N825_21635</name>
</gene>
<protein>
    <submittedName>
        <fullName evidence="1">Uncharacterized protein</fullName>
    </submittedName>
</protein>
<proteinExistence type="predicted"/>
<dbReference type="Proteomes" id="UP000019486">
    <property type="component" value="Unassembled WGS sequence"/>
</dbReference>
<keyword evidence="2" id="KW-1185">Reference proteome</keyword>
<evidence type="ECO:0000313" key="1">
    <source>
        <dbReference type="EMBL" id="EWY37050.1"/>
    </source>
</evidence>
<dbReference type="AlphaFoldDB" id="W9GT22"/>
<organism evidence="1 2">
    <name type="scientific">Skermanella stibiiresistens SB22</name>
    <dbReference type="NCBI Taxonomy" id="1385369"/>
    <lineage>
        <taxon>Bacteria</taxon>
        <taxon>Pseudomonadati</taxon>
        <taxon>Pseudomonadota</taxon>
        <taxon>Alphaproteobacteria</taxon>
        <taxon>Rhodospirillales</taxon>
        <taxon>Azospirillaceae</taxon>
        <taxon>Skermanella</taxon>
    </lineage>
</organism>
<sequence length="39" mass="4318">MLILSLVDHIDREMPIGEDLFMSVGTVITKPTKARSTDS</sequence>
<accession>W9GT22</accession>
<dbReference type="EMBL" id="AVFL01000031">
    <property type="protein sequence ID" value="EWY37050.1"/>
    <property type="molecule type" value="Genomic_DNA"/>
</dbReference>
<evidence type="ECO:0000313" key="2">
    <source>
        <dbReference type="Proteomes" id="UP000019486"/>
    </source>
</evidence>
<comment type="caution">
    <text evidence="1">The sequence shown here is derived from an EMBL/GenBank/DDBJ whole genome shotgun (WGS) entry which is preliminary data.</text>
</comment>
<name>W9GT22_9PROT</name>